<evidence type="ECO:0000313" key="10">
    <source>
        <dbReference type="Proteomes" id="UP000434850"/>
    </source>
</evidence>
<dbReference type="SUPFAM" id="SSF49785">
    <property type="entry name" value="Galactose-binding domain-like"/>
    <property type="match status" value="1"/>
</dbReference>
<evidence type="ECO:0000256" key="4">
    <source>
        <dbReference type="ARBA" id="ARBA00022825"/>
    </source>
</evidence>
<dbReference type="Pfam" id="PF20009">
    <property type="entry name" value="GEVED"/>
    <property type="match status" value="1"/>
</dbReference>
<dbReference type="InterPro" id="IPR050131">
    <property type="entry name" value="Peptidase_S8_subtilisin-like"/>
</dbReference>
<dbReference type="PROSITE" id="PS00138">
    <property type="entry name" value="SUBTILASE_SER"/>
    <property type="match status" value="1"/>
</dbReference>
<keyword evidence="3 5" id="KW-0378">Hydrolase</keyword>
<dbReference type="InterPro" id="IPR000209">
    <property type="entry name" value="Peptidase_S8/S53_dom"/>
</dbReference>
<comment type="caution">
    <text evidence="9">The sequence shown here is derived from an EMBL/GenBank/DDBJ whole genome shotgun (WGS) entry which is preliminary data.</text>
</comment>
<feature type="active site" description="Charge relay system" evidence="5">
    <location>
        <position position="133"/>
    </location>
</feature>
<reference evidence="9 10" key="1">
    <citation type="submission" date="2019-12" db="EMBL/GenBank/DDBJ databases">
        <title>Mucilaginibacter sp. HME9299 genome sequencing and assembly.</title>
        <authorList>
            <person name="Kang H."/>
            <person name="Kim H."/>
            <person name="Joh K."/>
        </authorList>
    </citation>
    <scope>NUCLEOTIDE SEQUENCE [LARGE SCALE GENOMIC DNA]</scope>
    <source>
        <strain evidence="9 10">HME9299</strain>
    </source>
</reference>
<dbReference type="Proteomes" id="UP000434850">
    <property type="component" value="Unassembled WGS sequence"/>
</dbReference>
<feature type="active site" description="Charge relay system" evidence="5">
    <location>
        <position position="161"/>
    </location>
</feature>
<evidence type="ECO:0000259" key="7">
    <source>
        <dbReference type="Pfam" id="PF18962"/>
    </source>
</evidence>
<organism evidence="9 10">
    <name type="scientific">Mucilaginibacter aquatilis</name>
    <dbReference type="NCBI Taxonomy" id="1517760"/>
    <lineage>
        <taxon>Bacteria</taxon>
        <taxon>Pseudomonadati</taxon>
        <taxon>Bacteroidota</taxon>
        <taxon>Sphingobacteriia</taxon>
        <taxon>Sphingobacteriales</taxon>
        <taxon>Sphingobacteriaceae</taxon>
        <taxon>Mucilaginibacter</taxon>
    </lineage>
</organism>
<dbReference type="Pfam" id="PF18962">
    <property type="entry name" value="Por_Secre_tail"/>
    <property type="match status" value="1"/>
</dbReference>
<dbReference type="Gene3D" id="3.40.50.200">
    <property type="entry name" value="Peptidase S8/S53 domain"/>
    <property type="match status" value="1"/>
</dbReference>
<protein>
    <submittedName>
        <fullName evidence="9">S8 family serine peptidase</fullName>
    </submittedName>
</protein>
<accession>A0A6I4I5F5</accession>
<proteinExistence type="inferred from homology"/>
<evidence type="ECO:0000313" key="9">
    <source>
        <dbReference type="EMBL" id="MVN90340.1"/>
    </source>
</evidence>
<feature type="domain" description="Secretion system C-terminal sorting" evidence="7">
    <location>
        <begin position="1175"/>
        <end position="1250"/>
    </location>
</feature>
<dbReference type="Gene3D" id="2.60.120.380">
    <property type="match status" value="1"/>
</dbReference>
<evidence type="ECO:0000256" key="3">
    <source>
        <dbReference type="ARBA" id="ARBA00022801"/>
    </source>
</evidence>
<dbReference type="PANTHER" id="PTHR43806">
    <property type="entry name" value="PEPTIDASE S8"/>
    <property type="match status" value="1"/>
</dbReference>
<dbReference type="GO" id="GO:0006508">
    <property type="term" value="P:proteolysis"/>
    <property type="evidence" value="ECO:0007669"/>
    <property type="project" value="UniProtKB-KW"/>
</dbReference>
<evidence type="ECO:0000256" key="1">
    <source>
        <dbReference type="ARBA" id="ARBA00011073"/>
    </source>
</evidence>
<dbReference type="NCBIfam" id="TIGR04183">
    <property type="entry name" value="Por_Secre_tail"/>
    <property type="match status" value="1"/>
</dbReference>
<dbReference type="InterPro" id="IPR026444">
    <property type="entry name" value="Secre_tail"/>
</dbReference>
<dbReference type="GO" id="GO:0004252">
    <property type="term" value="F:serine-type endopeptidase activity"/>
    <property type="evidence" value="ECO:0007669"/>
    <property type="project" value="UniProtKB-UniRule"/>
</dbReference>
<feature type="domain" description="Peptidase S8/S53" evidence="6">
    <location>
        <begin position="151"/>
        <end position="441"/>
    </location>
</feature>
<evidence type="ECO:0000256" key="5">
    <source>
        <dbReference type="PROSITE-ProRule" id="PRU01240"/>
    </source>
</evidence>
<sequence length="1252" mass="132757">MHRSKFHKSFWAGIITLLWTVNVVAQKPLVTAEKKAQLDQLAVQIQETYAAGLQKALLQAPQRNWVTRRTSKDGTEIALQRINTLGFPVFYKTYSNVIAAATTRTNSIQTGGDLGLNLSGSSTALNGKLAIWDGGSVLTTHQEFSGKAITLRNPTATVSQHSTHVAGTMIARGVYAPAKGMSFGANTLQSYDFNSDIAEITAAASGLLLSNHSYGTIAGWNYNDDEARWEWYGLPGDNEDYKFGFYDSESRALDQVAVNAPYYLIVSASGNNRSYNGPAVGSNYYGFTSRTDPTMISKGPRPANISSNNGYDIIPGFSNAKNVLTVGAINQLPYGPSSRQGVSVTSFSSIGPTDDGRIKPDVCGDGDQVLSTGNSSNTSYVTLSGTSMATPNVTGSLYLLQEYYAQKNSGSFMRSATLKGLVCHTAFDAGNVGPDYTFGWGVLDARKAAQAITDKGTKSQMSERTLQQGQTETITVVASGNGPLIATIAWTDPQATVAADGTLNDRTPKLVNDLDIRISDGTTTYSPWVLNWLTPANAATRGDNVRDNVEQVYLDNAIPGKTYTIRVTHKGTLQTGNQPYSMIVTGVGGTAYCTSAPTSNADSRINNVTLSNINNTPAAGCTTYSDFTAQVVQLEQGVTYPLSITLGTCGANFNKIAKVFIDWNGDGTFDPTAELAATTNVINGTSTFNGNVTVPATVVPGNYSLMRVVMTETDNTATINPCGSYNKGETQDYRVQFTGASRDVGALRVTNNSVGGGCAGVSNVSVRLKNYGTTAVSNIPVTVTITPANGGQVITFNETYTQTLAPQAEDDFVLNGTFNATAGASYTITATTSLANDQVAINNTVTANIVIGSIPVPTNLSAVYCDDTQQYLLSGSGEGSVLWYTVPTGGTPIAAGTSAFTKTAPVNNTYYAALNDYSASVGPATKYAFTGGGYNQFGQSVTVFTKIPIVIQSARLYVGNAGNISVVATNANGEEVARSNIAVTATRSVAGSGAQNDDITDQGRVYNLNLVLPQPGTYRLNVSYTNGATLYRSNAGVNGYPFGNDVFSIRGNNATLASNPSDTTAYRSFYYFFYDVKIGSNGCPSANRVPVQVTGPVITQNGTTLQSNQASNNQWYLNGVIIQGATSPTFIPQQSGNYQLRNVQVTGCTAVSPVYTYIKADAVVNTPTEIKLTAYPVPTATDLNVSFVAPEAADLTLSLISTQGQEVYSSKANIQAGFYNNVIRVNNFAAGTYVLRVILGQKVYSAKIIVVK</sequence>
<feature type="domain" description="GEVED" evidence="8">
    <location>
        <begin position="658"/>
        <end position="736"/>
    </location>
</feature>
<evidence type="ECO:0000259" key="6">
    <source>
        <dbReference type="Pfam" id="PF00082"/>
    </source>
</evidence>
<comment type="similarity">
    <text evidence="1 5">Belongs to the peptidase S8 family.</text>
</comment>
<gene>
    <name evidence="9" type="ORF">GO816_04300</name>
</gene>
<dbReference type="OrthoDB" id="9792152at2"/>
<dbReference type="InterPro" id="IPR036852">
    <property type="entry name" value="Peptidase_S8/S53_dom_sf"/>
</dbReference>
<dbReference type="InterPro" id="IPR045474">
    <property type="entry name" value="GEVED"/>
</dbReference>
<dbReference type="SUPFAM" id="SSF52743">
    <property type="entry name" value="Subtilisin-like"/>
    <property type="match status" value="1"/>
</dbReference>
<dbReference type="RefSeq" id="WP_157540100.1">
    <property type="nucleotide sequence ID" value="NZ_WQLA01000001.1"/>
</dbReference>
<evidence type="ECO:0000259" key="8">
    <source>
        <dbReference type="Pfam" id="PF20009"/>
    </source>
</evidence>
<dbReference type="Pfam" id="PF00082">
    <property type="entry name" value="Peptidase_S8"/>
    <property type="match status" value="1"/>
</dbReference>
<dbReference type="InterPro" id="IPR008979">
    <property type="entry name" value="Galactose-bd-like_sf"/>
</dbReference>
<name>A0A6I4I5F5_9SPHI</name>
<feature type="active site" description="Charge relay system" evidence="5">
    <location>
        <position position="387"/>
    </location>
</feature>
<dbReference type="AlphaFoldDB" id="A0A6I4I5F5"/>
<dbReference type="PROSITE" id="PS51892">
    <property type="entry name" value="SUBTILASE"/>
    <property type="match status" value="1"/>
</dbReference>
<evidence type="ECO:0000256" key="2">
    <source>
        <dbReference type="ARBA" id="ARBA00022670"/>
    </source>
</evidence>
<dbReference type="PANTHER" id="PTHR43806:SF11">
    <property type="entry name" value="CEREVISIN-RELATED"/>
    <property type="match status" value="1"/>
</dbReference>
<dbReference type="EMBL" id="WQLA01000001">
    <property type="protein sequence ID" value="MVN90340.1"/>
    <property type="molecule type" value="Genomic_DNA"/>
</dbReference>
<keyword evidence="4 5" id="KW-0720">Serine protease</keyword>
<dbReference type="InterPro" id="IPR023828">
    <property type="entry name" value="Peptidase_S8_Ser-AS"/>
</dbReference>
<keyword evidence="10" id="KW-1185">Reference proteome</keyword>
<keyword evidence="2 5" id="KW-0645">Protease</keyword>